<dbReference type="RefSeq" id="WP_345328672.1">
    <property type="nucleotide sequence ID" value="NZ_BAABJI010000001.1"/>
</dbReference>
<proteinExistence type="predicted"/>
<feature type="chain" id="PRO_5045157195" evidence="1">
    <location>
        <begin position="22"/>
        <end position="355"/>
    </location>
</feature>
<dbReference type="Proteomes" id="UP001501436">
    <property type="component" value="Unassembled WGS sequence"/>
</dbReference>
<keyword evidence="3" id="KW-1185">Reference proteome</keyword>
<reference evidence="3" key="1">
    <citation type="journal article" date="2019" name="Int. J. Syst. Evol. Microbiol.">
        <title>The Global Catalogue of Microorganisms (GCM) 10K type strain sequencing project: providing services to taxonomists for standard genome sequencing and annotation.</title>
        <authorList>
            <consortium name="The Broad Institute Genomics Platform"/>
            <consortium name="The Broad Institute Genome Sequencing Center for Infectious Disease"/>
            <person name="Wu L."/>
            <person name="Ma J."/>
        </authorList>
    </citation>
    <scope>NUCLEOTIDE SEQUENCE [LARGE SCALE GENOMIC DNA]</scope>
    <source>
        <strain evidence="3">JCM 18283</strain>
    </source>
</reference>
<dbReference type="Gene3D" id="1.50.10.20">
    <property type="match status" value="1"/>
</dbReference>
<dbReference type="Pfam" id="PF03663">
    <property type="entry name" value="Glyco_hydro_76"/>
    <property type="match status" value="1"/>
</dbReference>
<dbReference type="InterPro" id="IPR005198">
    <property type="entry name" value="Glyco_hydro_76"/>
</dbReference>
<feature type="signal peptide" evidence="1">
    <location>
        <begin position="1"/>
        <end position="21"/>
    </location>
</feature>
<keyword evidence="2" id="KW-0378">Hydrolase</keyword>
<dbReference type="GO" id="GO:0016787">
    <property type="term" value="F:hydrolase activity"/>
    <property type="evidence" value="ECO:0007669"/>
    <property type="project" value="UniProtKB-KW"/>
</dbReference>
<dbReference type="InterPro" id="IPR008928">
    <property type="entry name" value="6-hairpin_glycosidase_sf"/>
</dbReference>
<evidence type="ECO:0000313" key="2">
    <source>
        <dbReference type="EMBL" id="GAA4901597.1"/>
    </source>
</evidence>
<evidence type="ECO:0000313" key="3">
    <source>
        <dbReference type="Proteomes" id="UP001501436"/>
    </source>
</evidence>
<protein>
    <submittedName>
        <fullName evidence="2">Glycoside hydrolase family 76 protein</fullName>
    </submittedName>
</protein>
<organism evidence="2 3">
    <name type="scientific">Mucilaginibacter defluvii</name>
    <dbReference type="NCBI Taxonomy" id="1196019"/>
    <lineage>
        <taxon>Bacteria</taxon>
        <taxon>Pseudomonadati</taxon>
        <taxon>Bacteroidota</taxon>
        <taxon>Sphingobacteriia</taxon>
        <taxon>Sphingobacteriales</taxon>
        <taxon>Sphingobacteriaceae</taxon>
        <taxon>Mucilaginibacter</taxon>
    </lineage>
</organism>
<name>A0ABP9FGJ6_9SPHI</name>
<dbReference type="PANTHER" id="PTHR47791">
    <property type="entry name" value="MEIOTICALLY UP-REGULATED GENE 191 PROTEIN"/>
    <property type="match status" value="1"/>
</dbReference>
<dbReference type="SUPFAM" id="SSF48208">
    <property type="entry name" value="Six-hairpin glycosidases"/>
    <property type="match status" value="1"/>
</dbReference>
<dbReference type="InterPro" id="IPR053169">
    <property type="entry name" value="MUG_Protein"/>
</dbReference>
<keyword evidence="1" id="KW-0732">Signal</keyword>
<dbReference type="EMBL" id="BAABJI010000001">
    <property type="protein sequence ID" value="GAA4901597.1"/>
    <property type="molecule type" value="Genomic_DNA"/>
</dbReference>
<accession>A0ABP9FGJ6</accession>
<comment type="caution">
    <text evidence="2">The sequence shown here is derived from an EMBL/GenBank/DDBJ whole genome shotgun (WGS) entry which is preliminary data.</text>
</comment>
<evidence type="ECO:0000256" key="1">
    <source>
        <dbReference type="SAM" id="SignalP"/>
    </source>
</evidence>
<gene>
    <name evidence="2" type="ORF">GCM10023313_00070</name>
</gene>
<dbReference type="PANTHER" id="PTHR47791:SF4">
    <property type="entry name" value="(PUTATIVE SECRETED PROTEIN)-RELATED"/>
    <property type="match status" value="1"/>
</dbReference>
<sequence>MKLRITLAISLCTAFAFKAGAQTKAEYQQRINTLYSGVQQHLHDAAAGLYYEDTKPESKKRHSYLWPLCALVQGADEMDKLEPKKHRIDTVLAAIQQYYRATPPAPGYQAMVVHDEKDSRFYDDNQWIGIAALDAYNRTKTKKYLELGKMIHRFQLTAYDDEAGGGLYWKEDERTTKNTCSNGPAVLIALQLYKITKEKKYLDTAMLIYNWTNKNLQAPSGVFYDNIKIPSLNVDKATYTYNAGTMLQANVLLYNITRDQKYLTEAKRIADASKAHFFRNGRLPGNYWFNAVLIRGYMELYKVEKDKARLQFIIDDANAIWNTEREGNLVGKRKEKALIDQAAMIEIYGRLASLK</sequence>